<dbReference type="PANTHER" id="PTHR43377">
    <property type="entry name" value="BILIVERDIN REDUCTASE A"/>
    <property type="match status" value="1"/>
</dbReference>
<dbReference type="RefSeq" id="WP_378128939.1">
    <property type="nucleotide sequence ID" value="NZ_JBHSMI010000002.1"/>
</dbReference>
<feature type="domain" description="Gfo/Idh/MocA-like oxidoreductase N-terminal" evidence="1">
    <location>
        <begin position="5"/>
        <end position="124"/>
    </location>
</feature>
<organism evidence="3 4">
    <name type="scientific">Cohnella soli</name>
    <dbReference type="NCBI Taxonomy" id="425005"/>
    <lineage>
        <taxon>Bacteria</taxon>
        <taxon>Bacillati</taxon>
        <taxon>Bacillota</taxon>
        <taxon>Bacilli</taxon>
        <taxon>Bacillales</taxon>
        <taxon>Paenibacillaceae</taxon>
        <taxon>Cohnella</taxon>
    </lineage>
</organism>
<keyword evidence="4" id="KW-1185">Reference proteome</keyword>
<dbReference type="SUPFAM" id="SSF55347">
    <property type="entry name" value="Glyceraldehyde-3-phosphate dehydrogenase-like, C-terminal domain"/>
    <property type="match status" value="1"/>
</dbReference>
<evidence type="ECO:0000259" key="2">
    <source>
        <dbReference type="Pfam" id="PF22725"/>
    </source>
</evidence>
<dbReference type="Pfam" id="PF01408">
    <property type="entry name" value="GFO_IDH_MocA"/>
    <property type="match status" value="1"/>
</dbReference>
<protein>
    <submittedName>
        <fullName evidence="3">Gfo/Idh/MocA family protein</fullName>
    </submittedName>
</protein>
<gene>
    <name evidence="3" type="ORF">ACFPOF_01580</name>
</gene>
<dbReference type="InterPro" id="IPR036291">
    <property type="entry name" value="NAD(P)-bd_dom_sf"/>
</dbReference>
<comment type="caution">
    <text evidence="3">The sequence shown here is derived from an EMBL/GenBank/DDBJ whole genome shotgun (WGS) entry which is preliminary data.</text>
</comment>
<name>A0ABW0HNH0_9BACL</name>
<evidence type="ECO:0000313" key="3">
    <source>
        <dbReference type="EMBL" id="MFC5401412.1"/>
    </source>
</evidence>
<dbReference type="PANTHER" id="PTHR43377:SF1">
    <property type="entry name" value="BILIVERDIN REDUCTASE A"/>
    <property type="match status" value="1"/>
</dbReference>
<evidence type="ECO:0000313" key="4">
    <source>
        <dbReference type="Proteomes" id="UP001596113"/>
    </source>
</evidence>
<reference evidence="4" key="1">
    <citation type="journal article" date="2019" name="Int. J. Syst. Evol. Microbiol.">
        <title>The Global Catalogue of Microorganisms (GCM) 10K type strain sequencing project: providing services to taxonomists for standard genome sequencing and annotation.</title>
        <authorList>
            <consortium name="The Broad Institute Genomics Platform"/>
            <consortium name="The Broad Institute Genome Sequencing Center for Infectious Disease"/>
            <person name="Wu L."/>
            <person name="Ma J."/>
        </authorList>
    </citation>
    <scope>NUCLEOTIDE SEQUENCE [LARGE SCALE GENOMIC DNA]</scope>
    <source>
        <strain evidence="4">CGMCC 1.18575</strain>
    </source>
</reference>
<feature type="domain" description="GFO/IDH/MocA-like oxidoreductase" evidence="2">
    <location>
        <begin position="134"/>
        <end position="258"/>
    </location>
</feature>
<dbReference type="Gene3D" id="3.30.360.10">
    <property type="entry name" value="Dihydrodipicolinate Reductase, domain 2"/>
    <property type="match status" value="1"/>
</dbReference>
<sequence>MNRKLRIGILGGGGILVAHAPGFNRLQDQCEVIVAERDASRYDQIRKLLGPDVKIVGDYAELLNKEIVDAVDILLPHHLHAPAAIAAAQAGLPVLVEKVMARNIYECDQMIEACSKAGVSLTVCHDRRYDNDWMALKHIVESGELGDILFWKLEHNQNVIFPEKSWGRSKEQIGGGAIMSCLTHQIDSLRWYGGEFESVTSMSKVDASRMEGESIGAVIARMKSGALALLSINWNTQSHQAPNGLWYEFNHVTGTKGEAYFMSGKGTFVKIYEGQKVFEYDMKGEGAFVKVDTGDGLTGHQKCIEEWVKSLRGEKADIVTMGADSRKTVEVAEAAYRSEATGSVVRLPIHPIPWKS</sequence>
<dbReference type="InterPro" id="IPR055170">
    <property type="entry name" value="GFO_IDH_MocA-like_dom"/>
</dbReference>
<dbReference type="InterPro" id="IPR000683">
    <property type="entry name" value="Gfo/Idh/MocA-like_OxRdtase_N"/>
</dbReference>
<dbReference type="Gene3D" id="3.40.50.720">
    <property type="entry name" value="NAD(P)-binding Rossmann-like Domain"/>
    <property type="match status" value="1"/>
</dbReference>
<dbReference type="Proteomes" id="UP001596113">
    <property type="component" value="Unassembled WGS sequence"/>
</dbReference>
<dbReference type="InterPro" id="IPR051450">
    <property type="entry name" value="Gfo/Idh/MocA_Oxidoreductases"/>
</dbReference>
<accession>A0ABW0HNH0</accession>
<dbReference type="SUPFAM" id="SSF51735">
    <property type="entry name" value="NAD(P)-binding Rossmann-fold domains"/>
    <property type="match status" value="1"/>
</dbReference>
<proteinExistence type="predicted"/>
<evidence type="ECO:0000259" key="1">
    <source>
        <dbReference type="Pfam" id="PF01408"/>
    </source>
</evidence>
<dbReference type="Pfam" id="PF22725">
    <property type="entry name" value="GFO_IDH_MocA_C3"/>
    <property type="match status" value="1"/>
</dbReference>
<dbReference type="EMBL" id="JBHSMI010000002">
    <property type="protein sequence ID" value="MFC5401412.1"/>
    <property type="molecule type" value="Genomic_DNA"/>
</dbReference>